<dbReference type="InterPro" id="IPR036986">
    <property type="entry name" value="S4_RNA-bd_sf"/>
</dbReference>
<dbReference type="EMBL" id="BMYJ01000015">
    <property type="protein sequence ID" value="GHC66920.1"/>
    <property type="molecule type" value="Genomic_DNA"/>
</dbReference>
<protein>
    <submittedName>
        <fullName evidence="3">Heat-shock protein Hsp15</fullName>
    </submittedName>
</protein>
<dbReference type="SMART" id="SM00363">
    <property type="entry name" value="S4"/>
    <property type="match status" value="1"/>
</dbReference>
<gene>
    <name evidence="3" type="ORF">GCM10007315_34760</name>
</gene>
<dbReference type="GO" id="GO:0003723">
    <property type="term" value="F:RNA binding"/>
    <property type="evidence" value="ECO:0007669"/>
    <property type="project" value="UniProtKB-KW"/>
</dbReference>
<evidence type="ECO:0000256" key="1">
    <source>
        <dbReference type="PROSITE-ProRule" id="PRU00182"/>
    </source>
</evidence>
<evidence type="ECO:0000259" key="2">
    <source>
        <dbReference type="SMART" id="SM00363"/>
    </source>
</evidence>
<keyword evidence="4" id="KW-1185">Reference proteome</keyword>
<dbReference type="InterPro" id="IPR002942">
    <property type="entry name" value="S4_RNA-bd"/>
</dbReference>
<dbReference type="PROSITE" id="PS50889">
    <property type="entry name" value="S4"/>
    <property type="match status" value="1"/>
</dbReference>
<dbReference type="Gene3D" id="3.10.290.10">
    <property type="entry name" value="RNA-binding S4 domain"/>
    <property type="match status" value="1"/>
</dbReference>
<name>A0A918U229_9RHOB</name>
<keyword evidence="1" id="KW-0694">RNA-binding</keyword>
<sequence>MARGAGTSGPPPSASLRADKWLVFARFVKTRAIAAEIIESGHLRVNGAKVKKPGYGLSVGDVLTLAYADRVRLIRILDLAERRGPATEAQQLYQDLDASPPLE</sequence>
<reference evidence="3" key="2">
    <citation type="submission" date="2020-09" db="EMBL/GenBank/DDBJ databases">
        <authorList>
            <person name="Sun Q."/>
            <person name="Kim S."/>
        </authorList>
    </citation>
    <scope>NUCLEOTIDE SEQUENCE</scope>
    <source>
        <strain evidence="3">KCTC 23310</strain>
    </source>
</reference>
<dbReference type="CDD" id="cd00165">
    <property type="entry name" value="S4"/>
    <property type="match status" value="1"/>
</dbReference>
<organism evidence="3 4">
    <name type="scientific">Neogemmobacter tilapiae</name>
    <dbReference type="NCBI Taxonomy" id="875041"/>
    <lineage>
        <taxon>Bacteria</taxon>
        <taxon>Pseudomonadati</taxon>
        <taxon>Pseudomonadota</taxon>
        <taxon>Alphaproteobacteria</taxon>
        <taxon>Rhodobacterales</taxon>
        <taxon>Paracoccaceae</taxon>
        <taxon>Neogemmobacter</taxon>
    </lineage>
</organism>
<reference evidence="3" key="1">
    <citation type="journal article" date="2014" name="Int. J. Syst. Evol. Microbiol.">
        <title>Complete genome sequence of Corynebacterium casei LMG S-19264T (=DSM 44701T), isolated from a smear-ripened cheese.</title>
        <authorList>
            <consortium name="US DOE Joint Genome Institute (JGI-PGF)"/>
            <person name="Walter F."/>
            <person name="Albersmeier A."/>
            <person name="Kalinowski J."/>
            <person name="Ruckert C."/>
        </authorList>
    </citation>
    <scope>NUCLEOTIDE SEQUENCE</scope>
    <source>
        <strain evidence="3">KCTC 23310</strain>
    </source>
</reference>
<comment type="caution">
    <text evidence="3">The sequence shown here is derived from an EMBL/GenBank/DDBJ whole genome shotgun (WGS) entry which is preliminary data.</text>
</comment>
<feature type="domain" description="RNA-binding S4" evidence="2">
    <location>
        <begin position="16"/>
        <end position="81"/>
    </location>
</feature>
<evidence type="ECO:0000313" key="4">
    <source>
        <dbReference type="Proteomes" id="UP000638981"/>
    </source>
</evidence>
<dbReference type="SUPFAM" id="SSF55174">
    <property type="entry name" value="Alpha-L RNA-binding motif"/>
    <property type="match status" value="1"/>
</dbReference>
<dbReference type="Proteomes" id="UP000638981">
    <property type="component" value="Unassembled WGS sequence"/>
</dbReference>
<evidence type="ECO:0000313" key="3">
    <source>
        <dbReference type="EMBL" id="GHC66920.1"/>
    </source>
</evidence>
<dbReference type="Pfam" id="PF01479">
    <property type="entry name" value="S4"/>
    <property type="match status" value="1"/>
</dbReference>
<accession>A0A918U229</accession>
<proteinExistence type="predicted"/>
<dbReference type="AlphaFoldDB" id="A0A918U229"/>